<dbReference type="RefSeq" id="WP_014161568.1">
    <property type="nucleotide sequence ID" value="NC_016147.2"/>
</dbReference>
<evidence type="ECO:0000313" key="4">
    <source>
        <dbReference type="EMBL" id="AER57395.1"/>
    </source>
</evidence>
<dbReference type="OrthoDB" id="9784719at2"/>
<organism evidence="4 5">
    <name type="scientific">Pseudoxanthomonas spadix (strain BD-a59)</name>
    <dbReference type="NCBI Taxonomy" id="1045855"/>
    <lineage>
        <taxon>Bacteria</taxon>
        <taxon>Pseudomonadati</taxon>
        <taxon>Pseudomonadota</taxon>
        <taxon>Gammaproteobacteria</taxon>
        <taxon>Lysobacterales</taxon>
        <taxon>Lysobacteraceae</taxon>
        <taxon>Pseudoxanthomonas</taxon>
    </lineage>
</organism>
<dbReference type="Proteomes" id="UP000005870">
    <property type="component" value="Chromosome"/>
</dbReference>
<name>G7UTE9_PSEUP</name>
<feature type="modified residue" description="4-aspartylphosphate" evidence="2">
    <location>
        <position position="58"/>
    </location>
</feature>
<accession>G7UTE9</accession>
<dbReference type="AlphaFoldDB" id="G7UTE9"/>
<dbReference type="InterPro" id="IPR050595">
    <property type="entry name" value="Bact_response_regulator"/>
</dbReference>
<dbReference type="CDD" id="cd17546">
    <property type="entry name" value="REC_hyHK_CKI1_RcsC-like"/>
    <property type="match status" value="1"/>
</dbReference>
<protein>
    <submittedName>
        <fullName evidence="4">Response regulator</fullName>
    </submittedName>
</protein>
<evidence type="ECO:0000256" key="1">
    <source>
        <dbReference type="ARBA" id="ARBA00022553"/>
    </source>
</evidence>
<dbReference type="KEGG" id="psd:DSC_13755"/>
<feature type="domain" description="Response regulatory" evidence="3">
    <location>
        <begin position="8"/>
        <end position="121"/>
    </location>
</feature>
<evidence type="ECO:0000256" key="2">
    <source>
        <dbReference type="PROSITE-ProRule" id="PRU00169"/>
    </source>
</evidence>
<reference evidence="4 5" key="1">
    <citation type="journal article" date="2012" name="J. Bacteriol.">
        <title>Complete Genome Sequence of the BTEX-Degrading Bacterium Pseudoxanthomonas spadix BD-a59.</title>
        <authorList>
            <person name="Lee S.H."/>
            <person name="Jin H.M."/>
            <person name="Lee H.J."/>
            <person name="Kim J.M."/>
            <person name="Jeon C.O."/>
        </authorList>
    </citation>
    <scope>NUCLEOTIDE SEQUENCE [LARGE SCALE GENOMIC DNA]</scope>
    <source>
        <strain evidence="4 5">BD-a59</strain>
    </source>
</reference>
<dbReference type="HOGENOM" id="CLU_000445_69_8_6"/>
<dbReference type="EMBL" id="CP003093">
    <property type="protein sequence ID" value="AER57395.1"/>
    <property type="molecule type" value="Genomic_DNA"/>
</dbReference>
<dbReference type="SUPFAM" id="SSF52172">
    <property type="entry name" value="CheY-like"/>
    <property type="match status" value="1"/>
</dbReference>
<keyword evidence="1 2" id="KW-0597">Phosphoprotein</keyword>
<dbReference type="Pfam" id="PF00072">
    <property type="entry name" value="Response_reg"/>
    <property type="match status" value="1"/>
</dbReference>
<dbReference type="SMART" id="SM00448">
    <property type="entry name" value="REC"/>
    <property type="match status" value="1"/>
</dbReference>
<keyword evidence="5" id="KW-1185">Reference proteome</keyword>
<dbReference type="PANTHER" id="PTHR44591:SF18">
    <property type="entry name" value="REGULATORY PROTEIN"/>
    <property type="match status" value="1"/>
</dbReference>
<evidence type="ECO:0000259" key="3">
    <source>
        <dbReference type="PROSITE" id="PS50110"/>
    </source>
</evidence>
<dbReference type="PROSITE" id="PS50110">
    <property type="entry name" value="RESPONSE_REGULATORY"/>
    <property type="match status" value="1"/>
</dbReference>
<dbReference type="PANTHER" id="PTHR44591">
    <property type="entry name" value="STRESS RESPONSE REGULATOR PROTEIN 1"/>
    <property type="match status" value="1"/>
</dbReference>
<dbReference type="InterPro" id="IPR011006">
    <property type="entry name" value="CheY-like_superfamily"/>
</dbReference>
<dbReference type="eggNOG" id="COG0784">
    <property type="taxonomic scope" value="Bacteria"/>
</dbReference>
<dbReference type="GO" id="GO:0000160">
    <property type="term" value="P:phosphorelay signal transduction system"/>
    <property type="evidence" value="ECO:0007669"/>
    <property type="project" value="InterPro"/>
</dbReference>
<dbReference type="STRING" id="1045855.DSC_13755"/>
<gene>
    <name evidence="4" type="ordered locus">DSC_13755</name>
</gene>
<proteinExistence type="predicted"/>
<evidence type="ECO:0000313" key="5">
    <source>
        <dbReference type="Proteomes" id="UP000005870"/>
    </source>
</evidence>
<dbReference type="InterPro" id="IPR001789">
    <property type="entry name" value="Sig_transdc_resp-reg_receiver"/>
</dbReference>
<dbReference type="Gene3D" id="3.40.50.2300">
    <property type="match status" value="1"/>
</dbReference>
<sequence length="123" mass="13132">MSTATMPMILVVEDDQGAREIAAMILEAEGYRVLAANGGMQALDLLSGSEQVDLIFSDINMPGGMDGIQLARRIADLAGQLPVVLTSGHSLNSFRDFPTNAAFLAKPYNRQALLGAMRQHLSA</sequence>